<keyword evidence="2" id="KW-1185">Reference proteome</keyword>
<proteinExistence type="predicted"/>
<evidence type="ECO:0008006" key="3">
    <source>
        <dbReference type="Google" id="ProtNLM"/>
    </source>
</evidence>
<dbReference type="RefSeq" id="WP_344707441.1">
    <property type="nucleotide sequence ID" value="NZ_BAABBQ010000001.1"/>
</dbReference>
<sequence>MMVRFIQQIARRRLRDGTADCHERVDALFSGADLGSRIGYERFLVAQATAFLPAERSLEEGGIAAVLGDWPSRRRSHLIAQDLRKLGQQLPSGEDAPTLNGTPALLGGAYVLEGPRLGAALLRRQVPSHLPVAFLSSNYPGAWRTIVETLDEDLRDSHAIDQAIEAARSVFALFERSGQQMSVRRITDVA</sequence>
<dbReference type="InterPro" id="IPR016084">
    <property type="entry name" value="Haem_Oase-like_multi-hlx"/>
</dbReference>
<dbReference type="Proteomes" id="UP001500235">
    <property type="component" value="Unassembled WGS sequence"/>
</dbReference>
<dbReference type="EMBL" id="BAABBQ010000001">
    <property type="protein sequence ID" value="GAA4021126.1"/>
    <property type="molecule type" value="Genomic_DNA"/>
</dbReference>
<evidence type="ECO:0000313" key="1">
    <source>
        <dbReference type="EMBL" id="GAA4021126.1"/>
    </source>
</evidence>
<dbReference type="CDD" id="cd19166">
    <property type="entry name" value="HemeO-bac"/>
    <property type="match status" value="1"/>
</dbReference>
<accession>A0ABP7T5Q2</accession>
<name>A0ABP7T5Q2_9SPHN</name>
<dbReference type="SUPFAM" id="SSF48613">
    <property type="entry name" value="Heme oxygenase-like"/>
    <property type="match status" value="1"/>
</dbReference>
<gene>
    <name evidence="1" type="ORF">GCM10022280_22110</name>
</gene>
<evidence type="ECO:0000313" key="2">
    <source>
        <dbReference type="Proteomes" id="UP001500235"/>
    </source>
</evidence>
<comment type="caution">
    <text evidence="1">The sequence shown here is derived from an EMBL/GenBank/DDBJ whole genome shotgun (WGS) entry which is preliminary data.</text>
</comment>
<protein>
    <recommendedName>
        <fullName evidence="3">Heme oxygenase</fullName>
    </recommendedName>
</protein>
<dbReference type="Gene3D" id="1.20.910.10">
    <property type="entry name" value="Heme oxygenase-like"/>
    <property type="match status" value="1"/>
</dbReference>
<organism evidence="1 2">
    <name type="scientific">Sphingomonas swuensis</name>
    <dbReference type="NCBI Taxonomy" id="977800"/>
    <lineage>
        <taxon>Bacteria</taxon>
        <taxon>Pseudomonadati</taxon>
        <taxon>Pseudomonadota</taxon>
        <taxon>Alphaproteobacteria</taxon>
        <taxon>Sphingomonadales</taxon>
        <taxon>Sphingomonadaceae</taxon>
        <taxon>Sphingomonas</taxon>
    </lineage>
</organism>
<reference evidence="2" key="1">
    <citation type="journal article" date="2019" name="Int. J. Syst. Evol. Microbiol.">
        <title>The Global Catalogue of Microorganisms (GCM) 10K type strain sequencing project: providing services to taxonomists for standard genome sequencing and annotation.</title>
        <authorList>
            <consortium name="The Broad Institute Genomics Platform"/>
            <consortium name="The Broad Institute Genome Sequencing Center for Infectious Disease"/>
            <person name="Wu L."/>
            <person name="Ma J."/>
        </authorList>
    </citation>
    <scope>NUCLEOTIDE SEQUENCE [LARGE SCALE GENOMIC DNA]</scope>
    <source>
        <strain evidence="2">JCM 17563</strain>
    </source>
</reference>